<dbReference type="RefSeq" id="WP_189004955.1">
    <property type="nucleotide sequence ID" value="NZ_BMOD01000016.1"/>
</dbReference>
<feature type="transmembrane region" description="Helical" evidence="1">
    <location>
        <begin position="1023"/>
        <end position="1044"/>
    </location>
</feature>
<proteinExistence type="predicted"/>
<feature type="transmembrane region" description="Helical" evidence="1">
    <location>
        <begin position="429"/>
        <end position="449"/>
    </location>
</feature>
<dbReference type="Gene3D" id="3.30.70.1430">
    <property type="entry name" value="Multidrug efflux transporter AcrB pore domain"/>
    <property type="match status" value="2"/>
</dbReference>
<feature type="transmembrane region" description="Helical" evidence="1">
    <location>
        <begin position="461"/>
        <end position="482"/>
    </location>
</feature>
<feature type="transmembrane region" description="Helical" evidence="1">
    <location>
        <begin position="1056"/>
        <end position="1080"/>
    </location>
</feature>
<feature type="transmembrane region" description="Helical" evidence="1">
    <location>
        <begin position="12"/>
        <end position="32"/>
    </location>
</feature>
<evidence type="ECO:0000313" key="2">
    <source>
        <dbReference type="EMBL" id="GGJ46550.1"/>
    </source>
</evidence>
<feature type="transmembrane region" description="Helical" evidence="1">
    <location>
        <begin position="978"/>
        <end position="1003"/>
    </location>
</feature>
<dbReference type="InterPro" id="IPR001036">
    <property type="entry name" value="Acrflvin-R"/>
</dbReference>
<sequence length="1094" mass="118514">MKESPIVQFFVNRFVFATAIFGALILVGIISFRGIGVDVLPKFEVPVVAVVTTYPGAGPEEVANQVSKPIEDALATLPGIDSVSSTSSENVSQVIVQFEYGKNPDQAAVEVSQRVNSARSSIPSDANAPVVEKFDPTAQPILSVALSAPGQDLLEVSKYAEDILKLKLQRVSGVTGVTVNGAPTRQIQILVDPARLAAYKITPSQISQAISANSLNLAAGSSNFQGERITYSLRNTAKTTQDVANITVDSSRGLKVQDLAVVRDSSAELDSYSRVNGEPVITLSIQKSSDSNSVSVAADIRAMLADLKLPEGYKTTIVSDTTEAIKLQVEDTWKDALLTILVVSIVCLVFLGKLNTVFSVVLAIPISILGAIIMFKLLGFTFNIISLLAIIVAVGIVVDDSIVVAENVERYRRLGYSLKESVLKGASEVTSAVSASTLSLMAVFIPISFLPGIVGQFFKQFGVVLAAAVAVSWAEALFFLTVRMAYFPDPKELTFSEAARHTLGPKNFVHGVTTFYKNPWSLLTLTVLMFWLGIKQPTGLVGVIAYPLAWGLFIYLFNIVFELFNATSSNLHELNNRGFNGLQNGYASILAAGLKRPWIIIVLAVLTLLSLGVVGPKIPFNFTPKTDNSILIVNLKQPKGTSLSSTNENTRLLENYFLKKPEVKVVETQVGSGGPERSSMTIELLKKGQRSRSVYELAEDYRKDVAELYKNNPQVDVKLQIPQGGPQGESDIAYFLKAPTPELLAERTEKMMDVLRARPYTVDVRSNLSETTPEQVFIPDRDRLVGTGITPFDIANTLKTFNSGSEAGIVRRNGDEYKIVLKADPGLVGNASALLSLPISSPALQGSLPLSALGHFESSRAPAQLTRQDQQFGTVVYANLRPGAPGLAQVQKELQQDFVDQKVIDDQVTLAQDGNSEFLNDLISAAPFAFGLALVLNFLVIASQFNSFRYPFYILLPIPLALVGAFWFSYWFGTGLDVVSVLGTVLLIGLVTKNAILLLDFVVREAKSMDLREALVEAAKLRLRPILMTTITVLVISLPLILGIGEGGELRKPLGVIVLGGVLTGTLLTLFVVPAVFYLFERKRFESGVRLIAE</sequence>
<feature type="transmembrane region" description="Helical" evidence="1">
    <location>
        <begin position="333"/>
        <end position="351"/>
    </location>
</feature>
<dbReference type="Gene3D" id="3.30.2090.10">
    <property type="entry name" value="Multidrug efflux transporter AcrB TolC docking domain, DN and DC subdomains"/>
    <property type="match status" value="2"/>
</dbReference>
<gene>
    <name evidence="2" type="ORF">GCM10008938_35890</name>
</gene>
<comment type="caution">
    <text evidence="2">The sequence shown here is derived from an EMBL/GenBank/DDBJ whole genome shotgun (WGS) entry which is preliminary data.</text>
</comment>
<dbReference type="SUPFAM" id="SSF82866">
    <property type="entry name" value="Multidrug efflux transporter AcrB transmembrane domain"/>
    <property type="match status" value="2"/>
</dbReference>
<feature type="transmembrane region" description="Helical" evidence="1">
    <location>
        <begin position="922"/>
        <end position="940"/>
    </location>
</feature>
<protein>
    <submittedName>
        <fullName evidence="2">Multidrug transporter AcrB</fullName>
    </submittedName>
</protein>
<dbReference type="Pfam" id="PF00873">
    <property type="entry name" value="ACR_tran"/>
    <property type="match status" value="2"/>
</dbReference>
<reference evidence="3" key="1">
    <citation type="journal article" date="2019" name="Int. J. Syst. Evol. Microbiol.">
        <title>The Global Catalogue of Microorganisms (GCM) 10K type strain sequencing project: providing services to taxonomists for standard genome sequencing and annotation.</title>
        <authorList>
            <consortium name="The Broad Institute Genomics Platform"/>
            <consortium name="The Broad Institute Genome Sequencing Center for Infectious Disease"/>
            <person name="Wu L."/>
            <person name="Ma J."/>
        </authorList>
    </citation>
    <scope>NUCLEOTIDE SEQUENCE [LARGE SCALE GENOMIC DNA]</scope>
    <source>
        <strain evidence="3">JCM 14370</strain>
    </source>
</reference>
<feature type="transmembrane region" description="Helical" evidence="1">
    <location>
        <begin position="598"/>
        <end position="615"/>
    </location>
</feature>
<keyword evidence="3" id="KW-1185">Reference proteome</keyword>
<dbReference type="Gene3D" id="3.30.70.1440">
    <property type="entry name" value="Multidrug efflux transporter AcrB pore domain"/>
    <property type="match status" value="1"/>
</dbReference>
<feature type="transmembrane region" description="Helical" evidence="1">
    <location>
        <begin position="952"/>
        <end position="972"/>
    </location>
</feature>
<keyword evidence="1" id="KW-1133">Transmembrane helix</keyword>
<accession>A0ABQ2D5C3</accession>
<dbReference type="PRINTS" id="PR00702">
    <property type="entry name" value="ACRIFLAVINRP"/>
</dbReference>
<dbReference type="PANTHER" id="PTHR32063">
    <property type="match status" value="1"/>
</dbReference>
<organism evidence="2 3">
    <name type="scientific">Deinococcus roseus</name>
    <dbReference type="NCBI Taxonomy" id="392414"/>
    <lineage>
        <taxon>Bacteria</taxon>
        <taxon>Thermotogati</taxon>
        <taxon>Deinococcota</taxon>
        <taxon>Deinococci</taxon>
        <taxon>Deinococcales</taxon>
        <taxon>Deinococcaceae</taxon>
        <taxon>Deinococcus</taxon>
    </lineage>
</organism>
<dbReference type="Gene3D" id="3.30.70.1320">
    <property type="entry name" value="Multidrug efflux transporter AcrB pore domain like"/>
    <property type="match status" value="1"/>
</dbReference>
<feature type="transmembrane region" description="Helical" evidence="1">
    <location>
        <begin position="384"/>
        <end position="408"/>
    </location>
</feature>
<feature type="transmembrane region" description="Helical" evidence="1">
    <location>
        <begin position="540"/>
        <end position="561"/>
    </location>
</feature>
<dbReference type="EMBL" id="BMOD01000016">
    <property type="protein sequence ID" value="GGJ46550.1"/>
    <property type="molecule type" value="Genomic_DNA"/>
</dbReference>
<dbReference type="SUPFAM" id="SSF82693">
    <property type="entry name" value="Multidrug efflux transporter AcrB pore domain, PN1, PN2, PC1 and PC2 subdomains"/>
    <property type="match status" value="3"/>
</dbReference>
<name>A0ABQ2D5C3_9DEIO</name>
<dbReference type="SUPFAM" id="SSF82714">
    <property type="entry name" value="Multidrug efflux transporter AcrB TolC docking domain, DN and DC subdomains"/>
    <property type="match status" value="2"/>
</dbReference>
<dbReference type="Gene3D" id="1.20.1640.10">
    <property type="entry name" value="Multidrug efflux transporter AcrB transmembrane domain"/>
    <property type="match status" value="3"/>
</dbReference>
<dbReference type="InterPro" id="IPR027463">
    <property type="entry name" value="AcrB_DN_DC_subdom"/>
</dbReference>
<keyword evidence="1" id="KW-0812">Transmembrane</keyword>
<keyword evidence="1" id="KW-0472">Membrane</keyword>
<dbReference type="PANTHER" id="PTHR32063:SF0">
    <property type="entry name" value="SWARMING MOTILITY PROTEIN SWRC"/>
    <property type="match status" value="1"/>
</dbReference>
<evidence type="ECO:0000313" key="3">
    <source>
        <dbReference type="Proteomes" id="UP000632222"/>
    </source>
</evidence>
<evidence type="ECO:0000256" key="1">
    <source>
        <dbReference type="SAM" id="Phobius"/>
    </source>
</evidence>
<dbReference type="Proteomes" id="UP000632222">
    <property type="component" value="Unassembled WGS sequence"/>
</dbReference>